<dbReference type="OrthoDB" id="2549956at2759"/>
<sequence length="753" mass="77439">MASPRRYRPVRLPILSLHSTPLHTLPLRLSTSPSSIFTSPFPLPFSSSSPTFISSISFFDLTSFAKTSPHDPLPPPTFIMRISSSLLVILAAISAANAAAVDSALNPKHRLVRVQKGAAHANALDAANVKADAVDIQKLQHLASVAAKRSVELSALGTAGALVEAGRVKNVAGILHTLTASLEAHIQAAAKVSKIKDTKKATAKANTILGNVHSTLAHGVASVGGVKTSAIQSVLSRRDLLGSLDLNIVGSLLGKVDGADALISLLASLHLDAVLGGDVFSILGNVNVVTALHDVAGIECVLEAILKIGESVTVLEAFQQLEDPVAFVQAMVQIKSVVELVAAASGEIDAIGKVEGGVKLAAYVAKFGSESVKRILCISGIEGVLEAIIKVSGSFKLLASLKTVTDVSGLVSGLDAVSSVTSFIASVQAVSDVTSLSGAVSGAADVTGAADVKRDLPLGVGETVDGIDVDRLVQLKRAIAHLAALPQSGVASGVEQTAQTQAVDNAEKTVNGLDVAQLAVLKRSIAALSALSDSDIAAIDAAAKRDILAVLPVGTAGGVLGDAESTVAQIKRDVLNTADSAASGVTTIPGSILSSVDLNRISFVRRSQLLTPVQGVVSSLDADRIVAGLKRAIADADASLPNFLVKGSNVGVHERSVSAGVAGSADIRVSLDLLEEVVETLLCDIKELLCKLTEIVDSIHVDEVVCKIKQSILPLIERLAFTIASSLTVKVPAIDVKLEAILQLASKTAKSLP</sequence>
<dbReference type="HOGENOM" id="CLU_407669_0_0_1"/>
<name>W3VMI3_MOEAP</name>
<proteinExistence type="predicted"/>
<dbReference type="AlphaFoldDB" id="W3VMI3"/>
<protein>
    <submittedName>
        <fullName evidence="1">Uncharacterized protein</fullName>
    </submittedName>
</protein>
<accession>W3VMI3</accession>
<gene>
    <name evidence="1" type="ORF">PaG_03566</name>
</gene>
<evidence type="ECO:0000313" key="1">
    <source>
        <dbReference type="EMBL" id="ETS62012.1"/>
    </source>
</evidence>
<evidence type="ECO:0000313" key="2">
    <source>
        <dbReference type="Proteomes" id="UP000019462"/>
    </source>
</evidence>
<dbReference type="Proteomes" id="UP000019462">
    <property type="component" value="Unassembled WGS sequence"/>
</dbReference>
<keyword evidence="2" id="KW-1185">Reference proteome</keyword>
<organism evidence="1 2">
    <name type="scientific">Moesziomyces aphidis</name>
    <name type="common">Pseudozyma aphidis</name>
    <dbReference type="NCBI Taxonomy" id="84754"/>
    <lineage>
        <taxon>Eukaryota</taxon>
        <taxon>Fungi</taxon>
        <taxon>Dikarya</taxon>
        <taxon>Basidiomycota</taxon>
        <taxon>Ustilaginomycotina</taxon>
        <taxon>Ustilaginomycetes</taxon>
        <taxon>Ustilaginales</taxon>
        <taxon>Ustilaginaceae</taxon>
        <taxon>Moesziomyces</taxon>
    </lineage>
</organism>
<comment type="caution">
    <text evidence="1">The sequence shown here is derived from an EMBL/GenBank/DDBJ whole genome shotgun (WGS) entry which is preliminary data.</text>
</comment>
<reference evidence="1 2" key="1">
    <citation type="journal article" date="2014" name="Genome Announc.">
        <title>Genome sequence of the basidiomycetous fungus Pseudozyma aphidis DSM70725, an efficient producer of biosurfactant mannosylerythritol lipids.</title>
        <authorList>
            <person name="Lorenz S."/>
            <person name="Guenther M."/>
            <person name="Grumaz C."/>
            <person name="Rupp S."/>
            <person name="Zibek S."/>
            <person name="Sohn K."/>
        </authorList>
    </citation>
    <scope>NUCLEOTIDE SEQUENCE [LARGE SCALE GENOMIC DNA]</scope>
    <source>
        <strain evidence="2">ATCC 32657 / CBS 517.83 / DSM 70725 / JCM 10318 / NBRC 10182 / NRRL Y-7954 / St-0401</strain>
    </source>
</reference>
<dbReference type="EMBL" id="AWNI01000012">
    <property type="protein sequence ID" value="ETS62012.1"/>
    <property type="molecule type" value="Genomic_DNA"/>
</dbReference>